<evidence type="ECO:0000313" key="2">
    <source>
        <dbReference type="EMBL" id="KAG6379938.1"/>
    </source>
</evidence>
<keyword evidence="3" id="KW-1185">Reference proteome</keyword>
<dbReference type="InterPro" id="IPR009836">
    <property type="entry name" value="GRDP-like"/>
</dbReference>
<sequence length="601" mass="68578">MSEPPPYTAVQGPPPRYTLPETFNIGRRNVDLFIQPQQLKGHLSMLHAFHSLRVTVESNDEPRFPRNIREMEPENRWGWFVSIAVERFERWCRSLGEWCFTNLELALPPVDVLMVWHTYLLNPIWYAEDTAHISAVAHLPRLTEYLATNIGSPDLLITISPHPDRVHNWEHRTNTPYDPWDAAAAVTNKGIQCPYCEHRMVVPFLDPLGSGYAQSNFVARCVSCGKKFKKDMLGLYKFANDIAEITGFLSGTLHTPYNQHDTARATLIKKRIIAGAKLPVSGTITARAFMEKLKFDPAMLTGILNTQIQQRIGRRILGAYTDDRPFSVELVGAVLRQASFVRKMADLGWTEPDFFDDEGEMVILQHCVARYHAFLALMVDAPGSFFVPTLDIDLAWHTHQLRANHYHTECKQVVGRYIDHDDKVDEDHLATAFDITCRAWTNRYGLPYTYCGCPLPGTTLGQRLRNALSLHRHREQDVLVPPPDAAAGTHASDHNAVYINRKASEHARERRRQKAERRRRRAALDAKDKDEPKDAPAALRRSNRNETDRGTHELAFFYPIPLYIGVGSWLFSPLLTSLAWLRVGCGRLWSSVCGASVWRRW</sequence>
<evidence type="ECO:0000313" key="3">
    <source>
        <dbReference type="Proteomes" id="UP000683000"/>
    </source>
</evidence>
<reference evidence="2" key="1">
    <citation type="submission" date="2021-03" db="EMBL/GenBank/DDBJ databases">
        <title>Evolutionary innovations through gain and loss of genes in the ectomycorrhizal Boletales.</title>
        <authorList>
            <person name="Wu G."/>
            <person name="Miyauchi S."/>
            <person name="Morin E."/>
            <person name="Yang Z.-L."/>
            <person name="Xu J."/>
            <person name="Martin F.M."/>
        </authorList>
    </citation>
    <scope>NUCLEOTIDE SEQUENCE</scope>
    <source>
        <strain evidence="2">BR01</strain>
    </source>
</reference>
<dbReference type="EMBL" id="JAGFBS010000004">
    <property type="protein sequence ID" value="KAG6379938.1"/>
    <property type="molecule type" value="Genomic_DNA"/>
</dbReference>
<dbReference type="AlphaFoldDB" id="A0A8I3AE00"/>
<dbReference type="Proteomes" id="UP000683000">
    <property type="component" value="Unassembled WGS sequence"/>
</dbReference>
<feature type="compositionally biased region" description="Basic residues" evidence="1">
    <location>
        <begin position="509"/>
        <end position="521"/>
    </location>
</feature>
<name>A0A8I3AE00_9AGAM</name>
<dbReference type="PANTHER" id="PTHR34365">
    <property type="entry name" value="ENOLASE (DUF1399)"/>
    <property type="match status" value="1"/>
</dbReference>
<comment type="caution">
    <text evidence="2">The sequence shown here is derived from an EMBL/GenBank/DDBJ whole genome shotgun (WGS) entry which is preliminary data.</text>
</comment>
<dbReference type="PANTHER" id="PTHR34365:SF7">
    <property type="entry name" value="GLYCINE-RICH DOMAIN-CONTAINING PROTEIN 1"/>
    <property type="match status" value="1"/>
</dbReference>
<organism evidence="2 3">
    <name type="scientific">Boletus reticuloceps</name>
    <dbReference type="NCBI Taxonomy" id="495285"/>
    <lineage>
        <taxon>Eukaryota</taxon>
        <taxon>Fungi</taxon>
        <taxon>Dikarya</taxon>
        <taxon>Basidiomycota</taxon>
        <taxon>Agaricomycotina</taxon>
        <taxon>Agaricomycetes</taxon>
        <taxon>Agaricomycetidae</taxon>
        <taxon>Boletales</taxon>
        <taxon>Boletineae</taxon>
        <taxon>Boletaceae</taxon>
        <taxon>Boletoideae</taxon>
        <taxon>Boletus</taxon>
    </lineage>
</organism>
<dbReference type="OrthoDB" id="2684236at2759"/>
<feature type="compositionally biased region" description="Basic and acidic residues" evidence="1">
    <location>
        <begin position="522"/>
        <end position="534"/>
    </location>
</feature>
<evidence type="ECO:0000256" key="1">
    <source>
        <dbReference type="SAM" id="MobiDB-lite"/>
    </source>
</evidence>
<feature type="region of interest" description="Disordered" evidence="1">
    <location>
        <begin position="500"/>
        <end position="546"/>
    </location>
</feature>
<gene>
    <name evidence="2" type="ORF">JVT61DRAFT_10505</name>
</gene>
<accession>A0A8I3AE00</accession>
<protein>
    <submittedName>
        <fullName evidence="2">Uncharacterized protein</fullName>
    </submittedName>
</protein>
<proteinExistence type="predicted"/>
<dbReference type="SUPFAM" id="SSF57783">
    <property type="entry name" value="Zinc beta-ribbon"/>
    <property type="match status" value="1"/>
</dbReference>
<dbReference type="Pfam" id="PF07173">
    <property type="entry name" value="GRDP-like"/>
    <property type="match status" value="1"/>
</dbReference>